<gene>
    <name evidence="5" type="primary">gpFI</name>
    <name evidence="5" type="ORF">DENOEST_0082</name>
</gene>
<dbReference type="Pfam" id="PF04984">
    <property type="entry name" value="Phage_sheath_1"/>
    <property type="match status" value="1"/>
</dbReference>
<organism evidence="5 6">
    <name type="scientific">Denitratisoma oestradiolicum</name>
    <dbReference type="NCBI Taxonomy" id="311182"/>
    <lineage>
        <taxon>Bacteria</taxon>
        <taxon>Pseudomonadati</taxon>
        <taxon>Pseudomonadota</taxon>
        <taxon>Betaproteobacteria</taxon>
        <taxon>Nitrosomonadales</taxon>
        <taxon>Sterolibacteriaceae</taxon>
        <taxon>Denitratisoma</taxon>
    </lineage>
</organism>
<reference evidence="5 6" key="1">
    <citation type="submission" date="2020-03" db="EMBL/GenBank/DDBJ databases">
        <authorList>
            <consortium name="Genoscope - CEA"/>
            <person name="William W."/>
        </authorList>
    </citation>
    <scope>NUCLEOTIDE SEQUENCE [LARGE SCALE GENOMIC DNA]</scope>
    <source>
        <strain evidence="6">DSM 16959</strain>
    </source>
</reference>
<accession>A0A6S6YHQ8</accession>
<proteinExistence type="inferred from homology"/>
<evidence type="ECO:0000259" key="4">
    <source>
        <dbReference type="Pfam" id="PF22671"/>
    </source>
</evidence>
<comment type="similarity">
    <text evidence="1">Belongs to the myoviridae tail sheath protein family.</text>
</comment>
<dbReference type="EMBL" id="LR778301">
    <property type="protein sequence ID" value="CAB1367254.1"/>
    <property type="molecule type" value="Genomic_DNA"/>
</dbReference>
<feature type="domain" description="Tail sheath protein subtilisin-like" evidence="2">
    <location>
        <begin position="112"/>
        <end position="285"/>
    </location>
</feature>
<name>A0A6S6YHQ8_9PROT</name>
<dbReference type="Gene3D" id="3.40.50.11780">
    <property type="match status" value="1"/>
</dbReference>
<dbReference type="InterPro" id="IPR035089">
    <property type="entry name" value="Phage_sheath_subtilisin"/>
</dbReference>
<dbReference type="PANTHER" id="PTHR35861">
    <property type="match status" value="1"/>
</dbReference>
<evidence type="ECO:0000313" key="5">
    <source>
        <dbReference type="EMBL" id="CAB1367254.1"/>
    </source>
</evidence>
<evidence type="ECO:0000256" key="1">
    <source>
        <dbReference type="ARBA" id="ARBA00008005"/>
    </source>
</evidence>
<sequence>MADHFLHGVEVVEIDNGPRPIRTVRSSVIGLVGTAPDADEHSFPLNTPVLIAGSRLEAAKLGATGTLPMAIDGIFDQAGALVVVIRVAEGATEAETQTNVLGGVDEAGQYLGLQALLAVQSVAKVTPRILIAPGFTHQRPVDPDDSLRQLANPVVAELLGIAERLRAVIIADGPNTTDAAAIDYREDWGSPRIYVVDPHVKVMKNGAVVTEPVSARVAGLIAKIDNDRGFWWSPSNNVINGIVGSHRPVDFALGDPNARANLLNENEVATIIQEDGYRLWGNRTCSSDPKWAFLSVRRTADMINESLLRAHLWAVDRNITKTYVEEVTEGVNAYLRQLKAQGAILGGKCWADPDLNSPQSIQDGKIYFNFDFTPPYPAEHIIFRSHLVDDYLEEIL</sequence>
<dbReference type="Pfam" id="PF22671">
    <property type="entry name" value="Gp18_domIII_N"/>
    <property type="match status" value="1"/>
</dbReference>
<dbReference type="KEGG" id="doe:DENOEST_0082"/>
<protein>
    <submittedName>
        <fullName evidence="5">Putative prophage major tail sheath protein</fullName>
    </submittedName>
</protein>
<dbReference type="RefSeq" id="WP_145770245.1">
    <property type="nucleotide sequence ID" value="NZ_LR778301.1"/>
</dbReference>
<dbReference type="OrthoDB" id="9767864at2"/>
<dbReference type="Proteomes" id="UP000515733">
    <property type="component" value="Chromosome"/>
</dbReference>
<feature type="domain" description="Tail sheath protein C-terminal" evidence="3">
    <location>
        <begin position="286"/>
        <end position="386"/>
    </location>
</feature>
<feature type="domain" description="Tail sheath protein Gp18-like" evidence="4">
    <location>
        <begin position="28"/>
        <end position="87"/>
    </location>
</feature>
<keyword evidence="6" id="KW-1185">Reference proteome</keyword>
<evidence type="ECO:0000259" key="2">
    <source>
        <dbReference type="Pfam" id="PF04984"/>
    </source>
</evidence>
<evidence type="ECO:0000259" key="3">
    <source>
        <dbReference type="Pfam" id="PF17482"/>
    </source>
</evidence>
<dbReference type="AlphaFoldDB" id="A0A6S6YHQ8"/>
<dbReference type="Pfam" id="PF17482">
    <property type="entry name" value="Phage_sheath_1C"/>
    <property type="match status" value="1"/>
</dbReference>
<dbReference type="PANTHER" id="PTHR35861:SF1">
    <property type="entry name" value="PHAGE TAIL SHEATH PROTEIN"/>
    <property type="match status" value="1"/>
</dbReference>
<dbReference type="InterPro" id="IPR020287">
    <property type="entry name" value="Tail_sheath_C"/>
</dbReference>
<dbReference type="InterPro" id="IPR052042">
    <property type="entry name" value="Tail_sheath_structural"/>
</dbReference>
<evidence type="ECO:0000313" key="6">
    <source>
        <dbReference type="Proteomes" id="UP000515733"/>
    </source>
</evidence>
<dbReference type="InterPro" id="IPR054564">
    <property type="entry name" value="Gp18_domIII_N"/>
</dbReference>